<feature type="region of interest" description="Disordered" evidence="1">
    <location>
        <begin position="1"/>
        <end position="66"/>
    </location>
</feature>
<feature type="region of interest" description="Disordered" evidence="1">
    <location>
        <begin position="163"/>
        <end position="186"/>
    </location>
</feature>
<comment type="caution">
    <text evidence="2">The sequence shown here is derived from an EMBL/GenBank/DDBJ whole genome shotgun (WGS) entry which is preliminary data.</text>
</comment>
<evidence type="ECO:0000313" key="2">
    <source>
        <dbReference type="EMBL" id="GBP87431.1"/>
    </source>
</evidence>
<organism evidence="2 3">
    <name type="scientific">Eumeta variegata</name>
    <name type="common">Bagworm moth</name>
    <name type="synonym">Eumeta japonica</name>
    <dbReference type="NCBI Taxonomy" id="151549"/>
    <lineage>
        <taxon>Eukaryota</taxon>
        <taxon>Metazoa</taxon>
        <taxon>Ecdysozoa</taxon>
        <taxon>Arthropoda</taxon>
        <taxon>Hexapoda</taxon>
        <taxon>Insecta</taxon>
        <taxon>Pterygota</taxon>
        <taxon>Neoptera</taxon>
        <taxon>Endopterygota</taxon>
        <taxon>Lepidoptera</taxon>
        <taxon>Glossata</taxon>
        <taxon>Ditrysia</taxon>
        <taxon>Tineoidea</taxon>
        <taxon>Psychidae</taxon>
        <taxon>Oiketicinae</taxon>
        <taxon>Eumeta</taxon>
    </lineage>
</organism>
<gene>
    <name evidence="2" type="ORF">EVAR_60692_1</name>
</gene>
<dbReference type="EMBL" id="BGZK01001859">
    <property type="protein sequence ID" value="GBP87431.1"/>
    <property type="molecule type" value="Genomic_DNA"/>
</dbReference>
<feature type="region of interest" description="Disordered" evidence="1">
    <location>
        <begin position="107"/>
        <end position="126"/>
    </location>
</feature>
<evidence type="ECO:0000256" key="1">
    <source>
        <dbReference type="SAM" id="MobiDB-lite"/>
    </source>
</evidence>
<accession>A0A4C1ZF31</accession>
<dbReference type="Proteomes" id="UP000299102">
    <property type="component" value="Unassembled WGS sequence"/>
</dbReference>
<feature type="compositionally biased region" description="Gly residues" evidence="1">
    <location>
        <begin position="163"/>
        <end position="172"/>
    </location>
</feature>
<reference evidence="2 3" key="1">
    <citation type="journal article" date="2019" name="Commun. Biol.">
        <title>The bagworm genome reveals a unique fibroin gene that provides high tensile strength.</title>
        <authorList>
            <person name="Kono N."/>
            <person name="Nakamura H."/>
            <person name="Ohtoshi R."/>
            <person name="Tomita M."/>
            <person name="Numata K."/>
            <person name="Arakawa K."/>
        </authorList>
    </citation>
    <scope>NUCLEOTIDE SEQUENCE [LARGE SCALE GENOMIC DNA]</scope>
</reference>
<protein>
    <submittedName>
        <fullName evidence="2">Uncharacterized protein</fullName>
    </submittedName>
</protein>
<sequence>MEFVAAPAQIESPAEKDTGSRTRPFPAAPRPPALRALKRPRFKSSAAVAAARPLPPAFSGRPGRGRLELRKGFSRDAKLPSRWSIFFLPGRRTSVNTWSRNRAARVARGGARAGGRLPSTSRTNSPDKFKTFLVRATSPAHGRARSAIGAFRLLIRFGAARGAGGASRGGGRQLTSFPAFDPNEPL</sequence>
<evidence type="ECO:0000313" key="3">
    <source>
        <dbReference type="Proteomes" id="UP000299102"/>
    </source>
</evidence>
<feature type="compositionally biased region" description="Low complexity" evidence="1">
    <location>
        <begin position="107"/>
        <end position="116"/>
    </location>
</feature>
<name>A0A4C1ZF31_EUMVA</name>
<keyword evidence="3" id="KW-1185">Reference proteome</keyword>
<dbReference type="AlphaFoldDB" id="A0A4C1ZF31"/>
<proteinExistence type="predicted"/>